<dbReference type="EMBL" id="ABCC02000029">
    <property type="protein sequence ID" value="EDP16363.1"/>
    <property type="molecule type" value="Genomic_DNA"/>
</dbReference>
<accession>A8RRX5</accession>
<gene>
    <name evidence="2" type="ORF">CLOBOL_03129</name>
</gene>
<reference evidence="2 3" key="2">
    <citation type="submission" date="2007-09" db="EMBL/GenBank/DDBJ databases">
        <title>Draft genome sequence of Clostridium bolteae (ATCC BAA-613).</title>
        <authorList>
            <person name="Sudarsanam P."/>
            <person name="Ley R."/>
            <person name="Guruge J."/>
            <person name="Turnbaugh P.J."/>
            <person name="Mahowald M."/>
            <person name="Liep D."/>
            <person name="Gordon J."/>
        </authorList>
    </citation>
    <scope>NUCLEOTIDE SEQUENCE [LARGE SCALE GENOMIC DNA]</scope>
    <source>
        <strain evidence="3">ATCC BAA-613 / DSM 15670 / CCUG 46953 / JCM 12243 / WAL 16351</strain>
    </source>
</reference>
<dbReference type="PaxDb" id="411902-CLOBOL_03129"/>
<organism evidence="2 3">
    <name type="scientific">Enterocloster bolteae (strain ATCC BAA-613 / DSM 15670 / CCUG 46953 / JCM 12243 / WAL 16351)</name>
    <name type="common">Clostridium bolteae</name>
    <dbReference type="NCBI Taxonomy" id="411902"/>
    <lineage>
        <taxon>Bacteria</taxon>
        <taxon>Bacillati</taxon>
        <taxon>Bacillota</taxon>
        <taxon>Clostridia</taxon>
        <taxon>Lachnospirales</taxon>
        <taxon>Lachnospiraceae</taxon>
        <taxon>Enterocloster</taxon>
    </lineage>
</organism>
<name>A8RRX5_ENTBW</name>
<sequence>MAAAPATMVSQVPEDTRKMIARTATAVAATAQPRQITDAQVTAGFQAAIFQAAGFRAAAQDPEDHRGLPDQQALRDQWDPEDAPEHRALPDQLVPWGLRAM</sequence>
<comment type="caution">
    <text evidence="2">The sequence shown here is derived from an EMBL/GenBank/DDBJ whole genome shotgun (WGS) entry which is preliminary data.</text>
</comment>
<evidence type="ECO:0000313" key="2">
    <source>
        <dbReference type="EMBL" id="EDP16363.1"/>
    </source>
</evidence>
<dbReference type="Proteomes" id="UP000005396">
    <property type="component" value="Unassembled WGS sequence"/>
</dbReference>
<feature type="region of interest" description="Disordered" evidence="1">
    <location>
        <begin position="58"/>
        <end position="89"/>
    </location>
</feature>
<protein>
    <submittedName>
        <fullName evidence="2">Uncharacterized protein</fullName>
    </submittedName>
</protein>
<dbReference type="HOGENOM" id="CLU_2286570_0_0_9"/>
<evidence type="ECO:0000313" key="3">
    <source>
        <dbReference type="Proteomes" id="UP000005396"/>
    </source>
</evidence>
<dbReference type="AlphaFoldDB" id="A8RRX5"/>
<reference evidence="2 3" key="1">
    <citation type="submission" date="2007-08" db="EMBL/GenBank/DDBJ databases">
        <authorList>
            <person name="Fulton L."/>
            <person name="Clifton S."/>
            <person name="Fulton B."/>
            <person name="Xu J."/>
            <person name="Minx P."/>
            <person name="Pepin K.H."/>
            <person name="Johnson M."/>
            <person name="Thiruvilangam P."/>
            <person name="Bhonagiri V."/>
            <person name="Nash W.E."/>
            <person name="Mardis E.R."/>
            <person name="Wilson R.K."/>
        </authorList>
    </citation>
    <scope>NUCLEOTIDE SEQUENCE [LARGE SCALE GENOMIC DNA]</scope>
    <source>
        <strain evidence="3">ATCC BAA-613 / DSM 15670 / CCUG 46953 / JCM 12243 / WAL 16351</strain>
    </source>
</reference>
<evidence type="ECO:0000256" key="1">
    <source>
        <dbReference type="SAM" id="MobiDB-lite"/>
    </source>
</evidence>
<proteinExistence type="predicted"/>